<dbReference type="EMBL" id="AVCJ01000007">
    <property type="protein sequence ID" value="KFL37136.1"/>
    <property type="molecule type" value="Genomic_DNA"/>
</dbReference>
<evidence type="ECO:0000313" key="2">
    <source>
        <dbReference type="Proteomes" id="UP000029085"/>
    </source>
</evidence>
<dbReference type="STRING" id="1121014.N788_11460"/>
<keyword evidence="2" id="KW-1185">Reference proteome</keyword>
<sequence>MSTLKAINATVTGSQEGPDAIPLTLKPGDVVHVRHPHPDRPGYVWAEDGQLSAGWMPMDLVDTNAGQPQARAEYCSAELTVSPGDTVRLIWEDPAHGACWCEDRHSERGWIRNEHLRFEVPKD</sequence>
<gene>
    <name evidence="1" type="ORF">N788_11460</name>
</gene>
<dbReference type="RefSeq" id="WP_034221997.1">
    <property type="nucleotide sequence ID" value="NZ_AVCJ01000007.1"/>
</dbReference>
<dbReference type="Proteomes" id="UP000029085">
    <property type="component" value="Unassembled WGS sequence"/>
</dbReference>
<dbReference type="OrthoDB" id="1030757at2"/>
<dbReference type="PATRIC" id="fig|1121014.3.peg.1044"/>
<accession>A0A087MJT3</accession>
<dbReference type="AlphaFoldDB" id="A0A087MJT3"/>
<evidence type="ECO:0008006" key="3">
    <source>
        <dbReference type="Google" id="ProtNLM"/>
    </source>
</evidence>
<reference evidence="2" key="1">
    <citation type="submission" date="2013-08" db="EMBL/GenBank/DDBJ databases">
        <title>Genome sequencing of Arenimonas donghaensis.</title>
        <authorList>
            <person name="Chen F."/>
            <person name="Wang G."/>
        </authorList>
    </citation>
    <scope>NUCLEOTIDE SEQUENCE [LARGE SCALE GENOMIC DNA]</scope>
    <source>
        <strain evidence="2">HO3-R19</strain>
    </source>
</reference>
<proteinExistence type="predicted"/>
<name>A0A087MJT3_9GAMM</name>
<comment type="caution">
    <text evidence="1">The sequence shown here is derived from an EMBL/GenBank/DDBJ whole genome shotgun (WGS) entry which is preliminary data.</text>
</comment>
<organism evidence="1 2">
    <name type="scientific">Arenimonas donghaensis DSM 18148 = HO3-R19</name>
    <dbReference type="NCBI Taxonomy" id="1121014"/>
    <lineage>
        <taxon>Bacteria</taxon>
        <taxon>Pseudomonadati</taxon>
        <taxon>Pseudomonadota</taxon>
        <taxon>Gammaproteobacteria</taxon>
        <taxon>Lysobacterales</taxon>
        <taxon>Lysobacteraceae</taxon>
        <taxon>Arenimonas</taxon>
    </lineage>
</organism>
<protein>
    <recommendedName>
        <fullName evidence="3">SH3 domain-containing protein</fullName>
    </recommendedName>
</protein>
<evidence type="ECO:0000313" key="1">
    <source>
        <dbReference type="EMBL" id="KFL37136.1"/>
    </source>
</evidence>
<reference evidence="1 2" key="2">
    <citation type="journal article" date="2015" name="Stand. Genomic Sci.">
        <title>High quality draft genomic sequence of Arenimonas donghaensis DSM 18148(T).</title>
        <authorList>
            <person name="Chen F."/>
            <person name="Wang H."/>
            <person name="Cao Y."/>
            <person name="Li X."/>
            <person name="Wang G."/>
        </authorList>
    </citation>
    <scope>NUCLEOTIDE SEQUENCE [LARGE SCALE GENOMIC DNA]</scope>
    <source>
        <strain evidence="1 2">HO3-R19</strain>
    </source>
</reference>